<dbReference type="AlphaFoldDB" id="A0A2M7DP73"/>
<gene>
    <name evidence="6" type="ORF">COS18_02490</name>
</gene>
<evidence type="ECO:0000313" key="6">
    <source>
        <dbReference type="EMBL" id="PIV51579.1"/>
    </source>
</evidence>
<name>A0A2M7DP73_9BACT</name>
<dbReference type="EMBL" id="PETS01000055">
    <property type="protein sequence ID" value="PIV51579.1"/>
    <property type="molecule type" value="Genomic_DNA"/>
</dbReference>
<evidence type="ECO:0000313" key="7">
    <source>
        <dbReference type="Proteomes" id="UP000228896"/>
    </source>
</evidence>
<comment type="caution">
    <text evidence="6">The sequence shown here is derived from an EMBL/GenBank/DDBJ whole genome shotgun (WGS) entry which is preliminary data.</text>
</comment>
<dbReference type="Gene3D" id="1.10.287.1120">
    <property type="entry name" value="Bipartite methylase S protein"/>
    <property type="match status" value="1"/>
</dbReference>
<dbReference type="InterPro" id="IPR044946">
    <property type="entry name" value="Restrct_endonuc_typeI_TRD_sf"/>
</dbReference>
<dbReference type="GO" id="GO:0003677">
    <property type="term" value="F:DNA binding"/>
    <property type="evidence" value="ECO:0007669"/>
    <property type="project" value="UniProtKB-KW"/>
</dbReference>
<dbReference type="Pfam" id="PF01420">
    <property type="entry name" value="Methylase_S"/>
    <property type="match status" value="1"/>
</dbReference>
<proteinExistence type="inferred from homology"/>
<accession>A0A2M7DP73</accession>
<evidence type="ECO:0000256" key="4">
    <source>
        <dbReference type="SAM" id="Coils"/>
    </source>
</evidence>
<protein>
    <submittedName>
        <fullName evidence="6">Restriction endonuclease</fullName>
    </submittedName>
</protein>
<sequence length="195" mass="22175">MNNDFTKIIPKEWQIKKVKDVCELGRGRVISKNEIRGNLGNFPVYSSQSMNNGEMGRLKTFDFDGEYVTWTTDGAYAGTVFYRNEKFNCTNVCGTLKARVDNLNMKFLSLALSCIAEKYVVKTGNPKLMNNIMAEIPVLLPPIKEQNKIAEILSCVDEEIEKVDQEIKKTEELKRGLMAELLTKGIGHKKFKKIK</sequence>
<dbReference type="GO" id="GO:0004519">
    <property type="term" value="F:endonuclease activity"/>
    <property type="evidence" value="ECO:0007669"/>
    <property type="project" value="UniProtKB-KW"/>
</dbReference>
<evidence type="ECO:0000259" key="5">
    <source>
        <dbReference type="Pfam" id="PF01420"/>
    </source>
</evidence>
<reference evidence="7" key="1">
    <citation type="submission" date="2017-09" db="EMBL/GenBank/DDBJ databases">
        <title>Depth-based differentiation of microbial function through sediment-hosted aquifers and enrichment of novel symbionts in the deep terrestrial subsurface.</title>
        <authorList>
            <person name="Probst A.J."/>
            <person name="Ladd B."/>
            <person name="Jarett J.K."/>
            <person name="Geller-Mcgrath D.E."/>
            <person name="Sieber C.M.K."/>
            <person name="Emerson J.B."/>
            <person name="Anantharaman K."/>
            <person name="Thomas B.C."/>
            <person name="Malmstrom R."/>
            <person name="Stieglmeier M."/>
            <person name="Klingl A."/>
            <person name="Woyke T."/>
            <person name="Ryan C.M."/>
            <person name="Banfield J.F."/>
        </authorList>
    </citation>
    <scope>NUCLEOTIDE SEQUENCE [LARGE SCALE GENOMIC DNA]</scope>
</reference>
<keyword evidence="6" id="KW-0540">Nuclease</keyword>
<evidence type="ECO:0000256" key="2">
    <source>
        <dbReference type="ARBA" id="ARBA00022747"/>
    </source>
</evidence>
<keyword evidence="3" id="KW-0238">DNA-binding</keyword>
<comment type="similarity">
    <text evidence="1">Belongs to the type-I restriction system S methylase family.</text>
</comment>
<dbReference type="InterPro" id="IPR052021">
    <property type="entry name" value="Type-I_RS_S_subunit"/>
</dbReference>
<dbReference type="GO" id="GO:0009307">
    <property type="term" value="P:DNA restriction-modification system"/>
    <property type="evidence" value="ECO:0007669"/>
    <property type="project" value="UniProtKB-KW"/>
</dbReference>
<dbReference type="Gene3D" id="3.90.220.20">
    <property type="entry name" value="DNA methylase specificity domains"/>
    <property type="match status" value="1"/>
</dbReference>
<evidence type="ECO:0000256" key="1">
    <source>
        <dbReference type="ARBA" id="ARBA00010923"/>
    </source>
</evidence>
<organism evidence="6 7">
    <name type="scientific">Candidatus Falkowbacteria bacterium CG02_land_8_20_14_3_00_36_14</name>
    <dbReference type="NCBI Taxonomy" id="1974560"/>
    <lineage>
        <taxon>Bacteria</taxon>
        <taxon>Candidatus Falkowiibacteriota</taxon>
    </lineage>
</organism>
<feature type="coiled-coil region" evidence="4">
    <location>
        <begin position="153"/>
        <end position="180"/>
    </location>
</feature>
<keyword evidence="6" id="KW-0255">Endonuclease</keyword>
<feature type="non-terminal residue" evidence="6">
    <location>
        <position position="195"/>
    </location>
</feature>
<dbReference type="PANTHER" id="PTHR30408">
    <property type="entry name" value="TYPE-1 RESTRICTION ENZYME ECOKI SPECIFICITY PROTEIN"/>
    <property type="match status" value="1"/>
</dbReference>
<dbReference type="SUPFAM" id="SSF116734">
    <property type="entry name" value="DNA methylase specificity domain"/>
    <property type="match status" value="1"/>
</dbReference>
<keyword evidence="4" id="KW-0175">Coiled coil</keyword>
<dbReference type="CDD" id="cd17255">
    <property type="entry name" value="RMtype1_S_Fco49512ORF2615P-TRD2-CR2_like"/>
    <property type="match status" value="1"/>
</dbReference>
<keyword evidence="6" id="KW-0378">Hydrolase</keyword>
<feature type="domain" description="Type I restriction modification DNA specificity" evidence="5">
    <location>
        <begin position="10"/>
        <end position="162"/>
    </location>
</feature>
<evidence type="ECO:0000256" key="3">
    <source>
        <dbReference type="ARBA" id="ARBA00023125"/>
    </source>
</evidence>
<keyword evidence="2" id="KW-0680">Restriction system</keyword>
<dbReference type="PANTHER" id="PTHR30408:SF12">
    <property type="entry name" value="TYPE I RESTRICTION ENZYME MJAVIII SPECIFICITY SUBUNIT"/>
    <property type="match status" value="1"/>
</dbReference>
<dbReference type="Proteomes" id="UP000228896">
    <property type="component" value="Unassembled WGS sequence"/>
</dbReference>
<dbReference type="InterPro" id="IPR000055">
    <property type="entry name" value="Restrct_endonuc_typeI_TRD"/>
</dbReference>